<dbReference type="Proteomes" id="UP001430804">
    <property type="component" value="Unassembled WGS sequence"/>
</dbReference>
<evidence type="ECO:0000313" key="3">
    <source>
        <dbReference type="Proteomes" id="UP001430804"/>
    </source>
</evidence>
<keyword evidence="1" id="KW-1133">Transmembrane helix</keyword>
<organism evidence="2 3">
    <name type="scientific">Pseudohoeflea coraliihabitans</name>
    <dbReference type="NCBI Taxonomy" id="2860393"/>
    <lineage>
        <taxon>Bacteria</taxon>
        <taxon>Pseudomonadati</taxon>
        <taxon>Pseudomonadota</taxon>
        <taxon>Alphaproteobacteria</taxon>
        <taxon>Hyphomicrobiales</taxon>
        <taxon>Rhizobiaceae</taxon>
        <taxon>Pseudohoeflea</taxon>
    </lineage>
</organism>
<sequence>MNALPTRFFATAALFALAGMIWGVQMSATHDHTLAPAHGHLNLLGFVVMAVFGAYYALAPRAAASRIARVHFWLHTAMVIILPFGIARAITGQGEALAQIGSLAAIASMLMFIYVVWRYRAGAGEQIDKAAPLPAE</sequence>
<keyword evidence="1" id="KW-0472">Membrane</keyword>
<dbReference type="EMBL" id="JAHWQX010000003">
    <property type="protein sequence ID" value="MBW3098523.1"/>
    <property type="molecule type" value="Genomic_DNA"/>
</dbReference>
<keyword evidence="1" id="KW-0812">Transmembrane</keyword>
<feature type="transmembrane region" description="Helical" evidence="1">
    <location>
        <begin position="39"/>
        <end position="58"/>
    </location>
</feature>
<name>A0ABS6WS88_9HYPH</name>
<reference evidence="2" key="1">
    <citation type="submission" date="2021-07" db="EMBL/GenBank/DDBJ databases">
        <title>Pseudohoeflea marina sp. nov. a polyhydroxyalcanoate-producing bacterium.</title>
        <authorList>
            <person name="Zheng W."/>
            <person name="Yu S."/>
            <person name="Huang Y."/>
        </authorList>
    </citation>
    <scope>NUCLEOTIDE SEQUENCE</scope>
    <source>
        <strain evidence="2">DP4N28-3</strain>
    </source>
</reference>
<evidence type="ECO:0000256" key="1">
    <source>
        <dbReference type="SAM" id="Phobius"/>
    </source>
</evidence>
<proteinExistence type="predicted"/>
<accession>A0ABS6WS88</accession>
<gene>
    <name evidence="2" type="ORF">KY465_14660</name>
</gene>
<protein>
    <submittedName>
        <fullName evidence="2">Uncharacterized protein</fullName>
    </submittedName>
</protein>
<keyword evidence="3" id="KW-1185">Reference proteome</keyword>
<feature type="transmembrane region" description="Helical" evidence="1">
    <location>
        <begin position="70"/>
        <end position="90"/>
    </location>
</feature>
<dbReference type="RefSeq" id="WP_219202600.1">
    <property type="nucleotide sequence ID" value="NZ_JAHWQX010000003.1"/>
</dbReference>
<comment type="caution">
    <text evidence="2">The sequence shown here is derived from an EMBL/GenBank/DDBJ whole genome shotgun (WGS) entry which is preliminary data.</text>
</comment>
<feature type="transmembrane region" description="Helical" evidence="1">
    <location>
        <begin position="96"/>
        <end position="117"/>
    </location>
</feature>
<evidence type="ECO:0000313" key="2">
    <source>
        <dbReference type="EMBL" id="MBW3098523.1"/>
    </source>
</evidence>